<evidence type="ECO:0000313" key="2">
    <source>
        <dbReference type="Proteomes" id="UP000807115"/>
    </source>
</evidence>
<reference evidence="1" key="2">
    <citation type="submission" date="2020-10" db="EMBL/GenBank/DDBJ databases">
        <authorList>
            <person name="Cooper E.A."/>
            <person name="Brenton Z.W."/>
            <person name="Flinn B.S."/>
            <person name="Jenkins J."/>
            <person name="Shu S."/>
            <person name="Flowers D."/>
            <person name="Luo F."/>
            <person name="Wang Y."/>
            <person name="Xia P."/>
            <person name="Barry K."/>
            <person name="Daum C."/>
            <person name="Lipzen A."/>
            <person name="Yoshinaga Y."/>
            <person name="Schmutz J."/>
            <person name="Saski C."/>
            <person name="Vermerris W."/>
            <person name="Kresovich S."/>
        </authorList>
    </citation>
    <scope>NUCLEOTIDE SEQUENCE</scope>
</reference>
<reference evidence="1" key="1">
    <citation type="journal article" date="2019" name="BMC Genomics">
        <title>A new reference genome for Sorghum bicolor reveals high levels of sequence similarity between sweet and grain genotypes: implications for the genetics of sugar metabolism.</title>
        <authorList>
            <person name="Cooper E.A."/>
            <person name="Brenton Z.W."/>
            <person name="Flinn B.S."/>
            <person name="Jenkins J."/>
            <person name="Shu S."/>
            <person name="Flowers D."/>
            <person name="Luo F."/>
            <person name="Wang Y."/>
            <person name="Xia P."/>
            <person name="Barry K."/>
            <person name="Daum C."/>
            <person name="Lipzen A."/>
            <person name="Yoshinaga Y."/>
            <person name="Schmutz J."/>
            <person name="Saski C."/>
            <person name="Vermerris W."/>
            <person name="Kresovich S."/>
        </authorList>
    </citation>
    <scope>NUCLEOTIDE SEQUENCE</scope>
</reference>
<gene>
    <name evidence="1" type="ORF">BDA96_09G051900</name>
</gene>
<accession>A0A921Q7J4</accession>
<name>A0A921Q7J4_SORBI</name>
<dbReference type="AlphaFoldDB" id="A0A921Q7J4"/>
<proteinExistence type="predicted"/>
<dbReference type="EMBL" id="CM027688">
    <property type="protein sequence ID" value="KAG0517019.1"/>
    <property type="molecule type" value="Genomic_DNA"/>
</dbReference>
<dbReference type="Proteomes" id="UP000807115">
    <property type="component" value="Chromosome 9"/>
</dbReference>
<comment type="caution">
    <text evidence="1">The sequence shown here is derived from an EMBL/GenBank/DDBJ whole genome shotgun (WGS) entry which is preliminary data.</text>
</comment>
<evidence type="ECO:0000313" key="1">
    <source>
        <dbReference type="EMBL" id="KAG0517019.1"/>
    </source>
</evidence>
<organism evidence="1 2">
    <name type="scientific">Sorghum bicolor</name>
    <name type="common">Sorghum</name>
    <name type="synonym">Sorghum vulgare</name>
    <dbReference type="NCBI Taxonomy" id="4558"/>
    <lineage>
        <taxon>Eukaryota</taxon>
        <taxon>Viridiplantae</taxon>
        <taxon>Streptophyta</taxon>
        <taxon>Embryophyta</taxon>
        <taxon>Tracheophyta</taxon>
        <taxon>Spermatophyta</taxon>
        <taxon>Magnoliopsida</taxon>
        <taxon>Liliopsida</taxon>
        <taxon>Poales</taxon>
        <taxon>Poaceae</taxon>
        <taxon>PACMAD clade</taxon>
        <taxon>Panicoideae</taxon>
        <taxon>Andropogonodae</taxon>
        <taxon>Andropogoneae</taxon>
        <taxon>Sorghinae</taxon>
        <taxon>Sorghum</taxon>
    </lineage>
</organism>
<sequence>MTFCMPQPAILILDVEHLDLSQARGFCLEHDKGAVLHAPYSMRSLVQKPHMEKGNAS</sequence>
<protein>
    <submittedName>
        <fullName evidence="1">Uncharacterized protein</fullName>
    </submittedName>
</protein>